<comment type="subcellular location">
    <subcellularLocation>
        <location evidence="1">Cell membrane</location>
        <topology evidence="1">Multi-pass membrane protein</topology>
    </subcellularLocation>
</comment>
<keyword evidence="6 7" id="KW-0472">Membrane</keyword>
<organism evidence="10">
    <name type="scientific">uncultured Paludibacter sp</name>
    <dbReference type="NCBI Taxonomy" id="497635"/>
    <lineage>
        <taxon>Bacteria</taxon>
        <taxon>Pseudomonadati</taxon>
        <taxon>Bacteroidota</taxon>
        <taxon>Bacteroidia</taxon>
        <taxon>Bacteroidales</taxon>
        <taxon>Paludibacteraceae</taxon>
        <taxon>Paludibacter</taxon>
        <taxon>environmental samples</taxon>
    </lineage>
</organism>
<evidence type="ECO:0000313" key="10">
    <source>
        <dbReference type="EMBL" id="VBB46044.1"/>
    </source>
</evidence>
<dbReference type="GO" id="GO:0098797">
    <property type="term" value="C:plasma membrane protein complex"/>
    <property type="evidence" value="ECO:0007669"/>
    <property type="project" value="TreeGrafter"/>
</dbReference>
<dbReference type="PANTHER" id="PTHR30489">
    <property type="entry name" value="LIPOPROTEIN-RELEASING SYSTEM TRANSMEMBRANE PROTEIN LOLE"/>
    <property type="match status" value="1"/>
</dbReference>
<dbReference type="Pfam" id="PF02687">
    <property type="entry name" value="FtsX"/>
    <property type="match status" value="1"/>
</dbReference>
<dbReference type="InterPro" id="IPR003838">
    <property type="entry name" value="ABC3_permease_C"/>
</dbReference>
<evidence type="ECO:0000256" key="2">
    <source>
        <dbReference type="ARBA" id="ARBA00005236"/>
    </source>
</evidence>
<evidence type="ECO:0000256" key="5">
    <source>
        <dbReference type="ARBA" id="ARBA00022989"/>
    </source>
</evidence>
<evidence type="ECO:0008006" key="11">
    <source>
        <dbReference type="Google" id="ProtNLM"/>
    </source>
</evidence>
<evidence type="ECO:0000256" key="3">
    <source>
        <dbReference type="ARBA" id="ARBA00022475"/>
    </source>
</evidence>
<dbReference type="InterPro" id="IPR051447">
    <property type="entry name" value="Lipoprotein-release_system"/>
</dbReference>
<feature type="transmembrane region" description="Helical" evidence="7">
    <location>
        <begin position="383"/>
        <end position="409"/>
    </location>
</feature>
<proteinExistence type="inferred from homology"/>
<keyword evidence="5 7" id="KW-1133">Transmembrane helix</keyword>
<dbReference type="AlphaFoldDB" id="A0A653AEE5"/>
<evidence type="ECO:0000259" key="9">
    <source>
        <dbReference type="Pfam" id="PF12704"/>
    </source>
</evidence>
<dbReference type="PANTHER" id="PTHR30489:SF0">
    <property type="entry name" value="LIPOPROTEIN-RELEASING SYSTEM TRANSMEMBRANE PROTEIN LOLE"/>
    <property type="match status" value="1"/>
</dbReference>
<evidence type="ECO:0000256" key="4">
    <source>
        <dbReference type="ARBA" id="ARBA00022692"/>
    </source>
</evidence>
<keyword evidence="3" id="KW-1003">Cell membrane</keyword>
<feature type="transmembrane region" description="Helical" evidence="7">
    <location>
        <begin position="32"/>
        <end position="58"/>
    </location>
</feature>
<evidence type="ECO:0000256" key="1">
    <source>
        <dbReference type="ARBA" id="ARBA00004651"/>
    </source>
</evidence>
<gene>
    <name evidence="10" type="ORF">TRIP_D380030</name>
</gene>
<evidence type="ECO:0000256" key="7">
    <source>
        <dbReference type="SAM" id="Phobius"/>
    </source>
</evidence>
<comment type="similarity">
    <text evidence="2">Belongs to the ABC-4 integral membrane protein family. LolC/E subfamily.</text>
</comment>
<evidence type="ECO:0000256" key="6">
    <source>
        <dbReference type="ARBA" id="ARBA00023136"/>
    </source>
</evidence>
<feature type="transmembrane region" description="Helical" evidence="7">
    <location>
        <begin position="337"/>
        <end position="363"/>
    </location>
</feature>
<dbReference type="InterPro" id="IPR025857">
    <property type="entry name" value="MacB_PCD"/>
</dbReference>
<protein>
    <recommendedName>
        <fullName evidence="11">ABC3 transporter permease protein domain-containing protein</fullName>
    </recommendedName>
</protein>
<accession>A0A653AEE5</accession>
<feature type="transmembrane region" description="Helical" evidence="7">
    <location>
        <begin position="289"/>
        <end position="316"/>
    </location>
</feature>
<sequence>MDKTPETYQQDKWKFPFWIAKRYLFSKKSHNAINWISGISAAGVCVGTAALVCVLSVFNGFESLIGGMFSTFDPDLKISLVQGKTFETNTSEFEQIKKNKSIAVYTEVIEENALLRFRDKQMPATIKGVSDNFSKMTQIDSIMYDGEFVLNTNDDINRAVLGLGVASTLGVNAHYIDPLFIYAPKRTERINILNPENSFNQTSANITGIFSVKQAQYDDKYVLVNLNLARELFEFDKNTVSDVELKVASNVKIDEVKKEIQNQLGNKFKVQNRYEQQESFFKIMKIEKWITYLILCFILLIATFNIIGSLSMLIIDKKEDIITLSNLGAQKNLIKRIFLFEGWMISVVGAIIGIIVGTVASLLQQYFGFIKLGAGGDYVVNAYPVVVNFVDILFVFVTVLIMGFLAALYPVKYISTKNQLNLD</sequence>
<dbReference type="Pfam" id="PF12704">
    <property type="entry name" value="MacB_PCD"/>
    <property type="match status" value="1"/>
</dbReference>
<keyword evidence="4 7" id="KW-0812">Transmembrane</keyword>
<feature type="domain" description="MacB-like periplasmic core" evidence="9">
    <location>
        <begin position="37"/>
        <end position="262"/>
    </location>
</feature>
<name>A0A653AEE5_9BACT</name>
<reference evidence="10" key="1">
    <citation type="submission" date="2018-07" db="EMBL/GenBank/DDBJ databases">
        <authorList>
            <consortium name="Genoscope - CEA"/>
            <person name="William W."/>
        </authorList>
    </citation>
    <scope>NUCLEOTIDE SEQUENCE</scope>
    <source>
        <strain evidence="10">IK1</strain>
    </source>
</reference>
<dbReference type="GO" id="GO:0044874">
    <property type="term" value="P:lipoprotein localization to outer membrane"/>
    <property type="evidence" value="ECO:0007669"/>
    <property type="project" value="TreeGrafter"/>
</dbReference>
<evidence type="ECO:0000259" key="8">
    <source>
        <dbReference type="Pfam" id="PF02687"/>
    </source>
</evidence>
<feature type="domain" description="ABC3 transporter permease C-terminal" evidence="8">
    <location>
        <begin position="293"/>
        <end position="418"/>
    </location>
</feature>
<dbReference type="EMBL" id="UPXZ01000032">
    <property type="protein sequence ID" value="VBB46044.1"/>
    <property type="molecule type" value="Genomic_DNA"/>
</dbReference>